<keyword evidence="1" id="KW-0732">Signal</keyword>
<comment type="caution">
    <text evidence="2">The sequence shown here is derived from an EMBL/GenBank/DDBJ whole genome shotgun (WGS) entry which is preliminary data.</text>
</comment>
<name>A0A4U0EYR5_9FLAO</name>
<feature type="chain" id="PRO_5020273623" evidence="1">
    <location>
        <begin position="25"/>
        <end position="177"/>
    </location>
</feature>
<accession>A0A4U0EYR5</accession>
<feature type="signal peptide" evidence="1">
    <location>
        <begin position="1"/>
        <end position="24"/>
    </location>
</feature>
<keyword evidence="3" id="KW-1185">Reference proteome</keyword>
<protein>
    <submittedName>
        <fullName evidence="2">DUF2911 domain-containing protein</fullName>
    </submittedName>
</protein>
<reference evidence="2 3" key="1">
    <citation type="submission" date="2019-04" db="EMBL/GenBank/DDBJ databases">
        <title>Lacinutrix sp. nov., isolated from marine water.</title>
        <authorList>
            <person name="Kim W."/>
        </authorList>
    </citation>
    <scope>NUCLEOTIDE SEQUENCE [LARGE SCALE GENOMIC DNA]</scope>
    <source>
        <strain evidence="2 3">CAU 1491</strain>
    </source>
</reference>
<gene>
    <name evidence="2" type="ORF">E5167_04590</name>
</gene>
<evidence type="ECO:0000313" key="2">
    <source>
        <dbReference type="EMBL" id="TJY37231.1"/>
    </source>
</evidence>
<organism evidence="2 3">
    <name type="scientific">Pontimicrobium aquaticum</name>
    <dbReference type="NCBI Taxonomy" id="2565367"/>
    <lineage>
        <taxon>Bacteria</taxon>
        <taxon>Pseudomonadati</taxon>
        <taxon>Bacteroidota</taxon>
        <taxon>Flavobacteriia</taxon>
        <taxon>Flavobacteriales</taxon>
        <taxon>Flavobacteriaceae</taxon>
        <taxon>Pontimicrobium</taxon>
    </lineage>
</organism>
<dbReference type="Pfam" id="PF11138">
    <property type="entry name" value="DUF2911"/>
    <property type="match status" value="1"/>
</dbReference>
<proteinExistence type="predicted"/>
<evidence type="ECO:0000313" key="3">
    <source>
        <dbReference type="Proteomes" id="UP000307657"/>
    </source>
</evidence>
<dbReference type="Proteomes" id="UP000307657">
    <property type="component" value="Unassembled WGS sequence"/>
</dbReference>
<dbReference type="EMBL" id="SUPL01000002">
    <property type="protein sequence ID" value="TJY37231.1"/>
    <property type="molecule type" value="Genomic_DNA"/>
</dbReference>
<dbReference type="OrthoDB" id="187854at2"/>
<dbReference type="InterPro" id="IPR021314">
    <property type="entry name" value="DUF2911"/>
</dbReference>
<evidence type="ECO:0000256" key="1">
    <source>
        <dbReference type="SAM" id="SignalP"/>
    </source>
</evidence>
<dbReference type="RefSeq" id="WP_136841497.1">
    <property type="nucleotide sequence ID" value="NZ_SUPL01000002.1"/>
</dbReference>
<sequence>MKKSSLITTIAFAFIMLLTTNINAQKFPDLDKSPMDAASHPNDYKVSNKVAKIVYGRPQLNGRSLDKLAPNGKQWRLGANEAAEISFYKDVTFGGQKIKAGTYTMSAIPGKTEWTLILSSDLNVWGSYFYNEANDVARIKAKATMADESLEAFSIVFDKDGTMHMGWDKVRVSVPMM</sequence>
<dbReference type="AlphaFoldDB" id="A0A4U0EYR5"/>